<feature type="region of interest" description="Disordered" evidence="1">
    <location>
        <begin position="142"/>
        <end position="244"/>
    </location>
</feature>
<proteinExistence type="predicted"/>
<feature type="compositionally biased region" description="Polar residues" evidence="1">
    <location>
        <begin position="227"/>
        <end position="241"/>
    </location>
</feature>
<feature type="compositionally biased region" description="Polar residues" evidence="1">
    <location>
        <begin position="142"/>
        <end position="171"/>
    </location>
</feature>
<dbReference type="Proteomes" id="UP000325313">
    <property type="component" value="Unassembled WGS sequence"/>
</dbReference>
<protein>
    <submittedName>
        <fullName evidence="2">Uncharacterized protein</fullName>
    </submittedName>
</protein>
<evidence type="ECO:0000256" key="1">
    <source>
        <dbReference type="SAM" id="MobiDB-lite"/>
    </source>
</evidence>
<reference evidence="2 3" key="1">
    <citation type="submission" date="2019-05" db="EMBL/GenBank/DDBJ databases">
        <title>Emergence of the Ug99 lineage of the wheat stem rust pathogen through somatic hybridization.</title>
        <authorList>
            <person name="Li F."/>
            <person name="Upadhyaya N.M."/>
            <person name="Sperschneider J."/>
            <person name="Matny O."/>
            <person name="Nguyen-Phuc H."/>
            <person name="Mago R."/>
            <person name="Raley C."/>
            <person name="Miller M.E."/>
            <person name="Silverstein K.A.T."/>
            <person name="Henningsen E."/>
            <person name="Hirsch C.D."/>
            <person name="Visser B."/>
            <person name="Pretorius Z.A."/>
            <person name="Steffenson B.J."/>
            <person name="Schwessinger B."/>
            <person name="Dodds P.N."/>
            <person name="Figueroa M."/>
        </authorList>
    </citation>
    <scope>NUCLEOTIDE SEQUENCE [LARGE SCALE GENOMIC DNA]</scope>
    <source>
        <strain evidence="2 3">Ug99</strain>
    </source>
</reference>
<accession>A0A5B0SID1</accession>
<evidence type="ECO:0000313" key="3">
    <source>
        <dbReference type="Proteomes" id="UP000325313"/>
    </source>
</evidence>
<feature type="region of interest" description="Disordered" evidence="1">
    <location>
        <begin position="581"/>
        <end position="625"/>
    </location>
</feature>
<feature type="region of interest" description="Disordered" evidence="1">
    <location>
        <begin position="258"/>
        <end position="279"/>
    </location>
</feature>
<dbReference type="AlphaFoldDB" id="A0A5B0SID1"/>
<dbReference type="EMBL" id="VDEP01000006">
    <property type="protein sequence ID" value="KAA1137632.1"/>
    <property type="molecule type" value="Genomic_DNA"/>
</dbReference>
<organism evidence="2 3">
    <name type="scientific">Puccinia graminis f. sp. tritici</name>
    <dbReference type="NCBI Taxonomy" id="56615"/>
    <lineage>
        <taxon>Eukaryota</taxon>
        <taxon>Fungi</taxon>
        <taxon>Dikarya</taxon>
        <taxon>Basidiomycota</taxon>
        <taxon>Pucciniomycotina</taxon>
        <taxon>Pucciniomycetes</taxon>
        <taxon>Pucciniales</taxon>
        <taxon>Pucciniaceae</taxon>
        <taxon>Puccinia</taxon>
    </lineage>
</organism>
<evidence type="ECO:0000313" key="2">
    <source>
        <dbReference type="EMBL" id="KAA1137632.1"/>
    </source>
</evidence>
<gene>
    <name evidence="2" type="ORF">PGTUg99_015591</name>
</gene>
<feature type="region of interest" description="Disordered" evidence="1">
    <location>
        <begin position="536"/>
        <end position="561"/>
    </location>
</feature>
<name>A0A5B0SID1_PUCGR</name>
<sequence>MYVCPVSGSPCWLDRNQASDEIFKNQYFGRFKSTQMRLDNIIHNSTGSQSHYSGTDWVDSALDNLPLTPLTNTMTPVDDSFEFLDANGQRCRHFPAGPNQTVAYTTMQSSVHQSYGPVNDPQAAEAQCLAAQEFRNMYVNPNRSILTPSSTSVNTHPSEGSHSPSFNSSPARSHLPGRMSESHQSNVVDISNRFHPYPSFGTTSQATPKQGAQMANPERTPRGPRLISSTRVVNHSTSPAGLSNVLDLDDEIGLLQDQSRLPLDDDQQSTPPSPLPDRLDASVTFPEERTIMIDFHFHLPIASNPPSSRKKKNGGVDIPKTRVYKSEVGKVTICWDLSNTDLVAFKSAVITAIVTNEEKRLTRFVERRESLGHITWYGSIHHGGPFAATKNKQLVQPGVFSAWLAACREVANKDRTLTCKLDQTDPRALAERAAALDGLDQLENPGTSTEPGFQPSSAAIDRAKINEYIGLILATYSPRPRLSGSSDKSVFINPENNQEYFVISMRVAEAWGKAMHLTPATVDLRTPPKTPMFDYITGPLESDGPPPTTIPQQPAPPYPYPPYPHGYPPMMGYPPHYPFHGAAPATQGLHPTGGPSQDAIQGQHPPNQQPESSPAPSDNEGDGDNNITAFLLYARVDPNSSAVRDGMADLGITHWSMFRHVKSSELMDAGVPMGPARTIVVAAKRYSDRLKSRARARAA</sequence>
<comment type="caution">
    <text evidence="2">The sequence shown here is derived from an EMBL/GenBank/DDBJ whole genome shotgun (WGS) entry which is preliminary data.</text>
</comment>
<feature type="compositionally biased region" description="Pro residues" evidence="1">
    <location>
        <begin position="544"/>
        <end position="561"/>
    </location>
</feature>
<feature type="compositionally biased region" description="Polar residues" evidence="1">
    <location>
        <begin position="200"/>
        <end position="210"/>
    </location>
</feature>
<feature type="compositionally biased region" description="Polar residues" evidence="1">
    <location>
        <begin position="594"/>
        <end position="616"/>
    </location>
</feature>